<name>A0A914AR01_PATMI</name>
<dbReference type="InterPro" id="IPR011701">
    <property type="entry name" value="MFS"/>
</dbReference>
<feature type="transmembrane region" description="Helical" evidence="2">
    <location>
        <begin position="222"/>
        <end position="239"/>
    </location>
</feature>
<evidence type="ECO:0000256" key="1">
    <source>
        <dbReference type="SAM" id="MobiDB-lite"/>
    </source>
</evidence>
<dbReference type="Pfam" id="PF07690">
    <property type="entry name" value="MFS_1"/>
    <property type="match status" value="1"/>
</dbReference>
<dbReference type="Gene3D" id="1.20.1250.20">
    <property type="entry name" value="MFS general substrate transporter like domains"/>
    <property type="match status" value="1"/>
</dbReference>
<dbReference type="PANTHER" id="PTHR20765">
    <property type="entry name" value="SOLUTE CARRIER FAMILY 43 MEMBER 3-RELATED"/>
    <property type="match status" value="1"/>
</dbReference>
<dbReference type="SUPFAM" id="SSF103473">
    <property type="entry name" value="MFS general substrate transporter"/>
    <property type="match status" value="1"/>
</dbReference>
<dbReference type="InterPro" id="IPR036259">
    <property type="entry name" value="MFS_trans_sf"/>
</dbReference>
<feature type="transmembrane region" description="Helical" evidence="2">
    <location>
        <begin position="101"/>
        <end position="122"/>
    </location>
</feature>
<dbReference type="Proteomes" id="UP000887568">
    <property type="component" value="Unplaced"/>
</dbReference>
<dbReference type="PANTHER" id="PTHR20765:SF1">
    <property type="entry name" value="EQUILIBRATIVE NUCLEOBASE TRANSPORTER 1"/>
    <property type="match status" value="1"/>
</dbReference>
<reference evidence="3" key="1">
    <citation type="submission" date="2022-11" db="UniProtKB">
        <authorList>
            <consortium name="EnsemblMetazoa"/>
        </authorList>
    </citation>
    <scope>IDENTIFICATION</scope>
</reference>
<feature type="transmembrane region" description="Helical" evidence="2">
    <location>
        <begin position="337"/>
        <end position="361"/>
    </location>
</feature>
<dbReference type="GeneID" id="119735960"/>
<feature type="transmembrane region" description="Helical" evidence="2">
    <location>
        <begin position="129"/>
        <end position="148"/>
    </location>
</feature>
<feature type="transmembrane region" description="Helical" evidence="2">
    <location>
        <begin position="187"/>
        <end position="210"/>
    </location>
</feature>
<dbReference type="RefSeq" id="XP_038065864.1">
    <property type="nucleotide sequence ID" value="XM_038209936.1"/>
</dbReference>
<evidence type="ECO:0008006" key="5">
    <source>
        <dbReference type="Google" id="ProtNLM"/>
    </source>
</evidence>
<keyword evidence="2" id="KW-0472">Membrane</keyword>
<dbReference type="OrthoDB" id="330047at2759"/>
<sequence length="384" mass="41410">MIGLALYRVLTLGLGAFENLLFSGVFFGWASLVYVVKQEGYFSHLCPPTNTSTNSTENVGITIPPAGLLISPSDPTQASATLASVGPGGGFPTCPEQDAELQLMFTIATFCYEFLLFPMGIVLDKFGTLTMRLLSSCLIIAGLLLIAFSSRETAFLLFPATCFLAIGGVELMFTNMQISNLFGRRKATVMTFLSGCLDSSAFVFIIVKLLYESLGVPLQTSFFVLAGICLTMCLNTLLLPKTSHIPYPLPPGYRQAKPDTGRAGAKSDEGVENKVPMEDLDGKEKERNGQSGKEMHSSEATSDSEHDVVLPTDGDPPSSQSVTEAAKSDRYPSLCSCFLSLPSLCLLIWFSLLQLTMFFFLGTINPGLERLTDNDQNVGRSGGS</sequence>
<organism evidence="3 4">
    <name type="scientific">Patiria miniata</name>
    <name type="common">Bat star</name>
    <name type="synonym">Asterina miniata</name>
    <dbReference type="NCBI Taxonomy" id="46514"/>
    <lineage>
        <taxon>Eukaryota</taxon>
        <taxon>Metazoa</taxon>
        <taxon>Echinodermata</taxon>
        <taxon>Eleutherozoa</taxon>
        <taxon>Asterozoa</taxon>
        <taxon>Asteroidea</taxon>
        <taxon>Valvatacea</taxon>
        <taxon>Valvatida</taxon>
        <taxon>Asterinidae</taxon>
        <taxon>Patiria</taxon>
    </lineage>
</organism>
<keyword evidence="4" id="KW-1185">Reference proteome</keyword>
<keyword evidence="2" id="KW-1133">Transmembrane helix</keyword>
<evidence type="ECO:0000256" key="2">
    <source>
        <dbReference type="SAM" id="Phobius"/>
    </source>
</evidence>
<evidence type="ECO:0000313" key="3">
    <source>
        <dbReference type="EnsemblMetazoa" id="XP_038065864.1"/>
    </source>
</evidence>
<feature type="transmembrane region" description="Helical" evidence="2">
    <location>
        <begin position="12"/>
        <end position="35"/>
    </location>
</feature>
<dbReference type="EnsemblMetazoa" id="XM_038209936.1">
    <property type="protein sequence ID" value="XP_038065864.1"/>
    <property type="gene ID" value="LOC119735960"/>
</dbReference>
<evidence type="ECO:0000313" key="4">
    <source>
        <dbReference type="Proteomes" id="UP000887568"/>
    </source>
</evidence>
<feature type="compositionally biased region" description="Basic and acidic residues" evidence="1">
    <location>
        <begin position="256"/>
        <end position="308"/>
    </location>
</feature>
<feature type="transmembrane region" description="Helical" evidence="2">
    <location>
        <begin position="154"/>
        <end position="175"/>
    </location>
</feature>
<keyword evidence="2" id="KW-0812">Transmembrane</keyword>
<protein>
    <recommendedName>
        <fullName evidence="5">Solute carrier family 43 member 3</fullName>
    </recommendedName>
</protein>
<feature type="region of interest" description="Disordered" evidence="1">
    <location>
        <begin position="250"/>
        <end position="325"/>
    </location>
</feature>
<dbReference type="InterPro" id="IPR027197">
    <property type="entry name" value="SLC43A3"/>
</dbReference>
<proteinExistence type="predicted"/>
<dbReference type="GO" id="GO:0022857">
    <property type="term" value="F:transmembrane transporter activity"/>
    <property type="evidence" value="ECO:0007669"/>
    <property type="project" value="InterPro"/>
</dbReference>
<accession>A0A914AR01</accession>
<dbReference type="AlphaFoldDB" id="A0A914AR01"/>